<gene>
    <name evidence="12" type="ORF">SAMN05421761_12423</name>
</gene>
<feature type="transmembrane region" description="Helical" evidence="10">
    <location>
        <begin position="37"/>
        <end position="56"/>
    </location>
</feature>
<accession>A0A1N7Q1F6</accession>
<comment type="subcellular location">
    <subcellularLocation>
        <location evidence="1">Cell inner membrane</location>
        <topology evidence="1">Single-pass membrane protein</topology>
        <orientation evidence="1">Periplasmic side</orientation>
    </subcellularLocation>
</comment>
<feature type="transmembrane region" description="Helical" evidence="10">
    <location>
        <begin position="147"/>
        <end position="165"/>
    </location>
</feature>
<dbReference type="GO" id="GO:0055085">
    <property type="term" value="P:transmembrane transport"/>
    <property type="evidence" value="ECO:0007669"/>
    <property type="project" value="InterPro"/>
</dbReference>
<protein>
    <submittedName>
        <fullName evidence="12">TonB family C-terminal domain-containing protein</fullName>
    </submittedName>
</protein>
<dbReference type="STRING" id="529505.SAMN05421761_12423"/>
<dbReference type="OrthoDB" id="9812355at2"/>
<sequence>MAILIDYIWQSTFCLFFFFGIYWVFLRNEKAFVFTRVYILITPILALLFPLMQIPVEFYKPDISLEQSQLFRALTIESMPEEVAGTFGLPEFTVQSTKLPVLLELKDYFLIGYLIIISLLAIRLFWQMIQLRLLQEKGWYQTSFKLKGNYFLIPTFGLAPIFSYFNKLFWDETQDLSLEEKDQIIKHEIEHIRQHHSWDVLYYQVLSIIFWFNPAIHLMRSALVDVHEYLADENVLKQTENKESYPKLIAKIAFKGMDLPIGNYFIRSTTLKRILMIKKTAKPNWFKLTMVIPLTVMLMALISMKTKVGVGFLLSSNTEKIEFIKEQLIASQDSIEIAIKVKKINNPKHYELIGPLKGDQLTAQLGELVYDFADITSDEEYLKVRSLINTLRRNSTISKNYGEIPYSYVAKKRPAPEDATAWSKFVLDVISKEMSEKDRELNIRSSIQIEFILSKDGKITNPVIKQSFGGGVDEKLLEAIQSANAPKWTAGEIDGKKVDLVHAASFAITYSADNQIQESLHNFPQVIEVPIGQSARTYNGDEIFDVVENAPVPPGGMEGWNEYLRANLEYPEDAKRAGIEGTAYVVFVVTKEGKIEQPEIIRGVSPSIDQEALRVVANGADWTPGKQRGREVNVRMRLPIRFKQSSSNDNKPSTIPADMVDQQAEPQGGMDAWNTYLKNNLKYPQEAKIKGVEGVVYLTFIVDKDGNIKEPEILRGIGAYCDEEALRLVENSPKWKPGEKDGEAVESRLRLPIRFDLEKSTSGIVPKPTAQFNEYLRKNIKYPTEARRNNESGSVIARLTLDKDGNIIKSAISKGISKELNEEVLRVLEKAPNWNVYVAGEYEVLLPITFRIDNIKNPPTHNLPHEVVVVGYSGNASKEKTFEYKTAFPVQEIKRLDSNDLLMIEDGQTH</sequence>
<feature type="domain" description="TonB C-terminal" evidence="11">
    <location>
        <begin position="555"/>
        <end position="651"/>
    </location>
</feature>
<evidence type="ECO:0000256" key="4">
    <source>
        <dbReference type="ARBA" id="ARBA00022475"/>
    </source>
</evidence>
<evidence type="ECO:0000256" key="7">
    <source>
        <dbReference type="ARBA" id="ARBA00022927"/>
    </source>
</evidence>
<evidence type="ECO:0000256" key="8">
    <source>
        <dbReference type="ARBA" id="ARBA00022989"/>
    </source>
</evidence>
<evidence type="ECO:0000256" key="6">
    <source>
        <dbReference type="ARBA" id="ARBA00022692"/>
    </source>
</evidence>
<dbReference type="Pfam" id="PF05569">
    <property type="entry name" value="Peptidase_M56"/>
    <property type="match status" value="1"/>
</dbReference>
<dbReference type="NCBIfam" id="TIGR01352">
    <property type="entry name" value="tonB_Cterm"/>
    <property type="match status" value="3"/>
</dbReference>
<organism evidence="12 13">
    <name type="scientific">Belliella pelovolcani</name>
    <dbReference type="NCBI Taxonomy" id="529505"/>
    <lineage>
        <taxon>Bacteria</taxon>
        <taxon>Pseudomonadati</taxon>
        <taxon>Bacteroidota</taxon>
        <taxon>Cytophagia</taxon>
        <taxon>Cytophagales</taxon>
        <taxon>Cyclobacteriaceae</taxon>
        <taxon>Belliella</taxon>
    </lineage>
</organism>
<evidence type="ECO:0000313" key="13">
    <source>
        <dbReference type="Proteomes" id="UP000186026"/>
    </source>
</evidence>
<evidence type="ECO:0000313" key="12">
    <source>
        <dbReference type="EMBL" id="SIT16427.1"/>
    </source>
</evidence>
<feature type="domain" description="TonB C-terminal" evidence="11">
    <location>
        <begin position="767"/>
        <end position="859"/>
    </location>
</feature>
<keyword evidence="13" id="KW-1185">Reference proteome</keyword>
<feature type="domain" description="TonB C-terminal" evidence="11">
    <location>
        <begin position="668"/>
        <end position="764"/>
    </location>
</feature>
<evidence type="ECO:0000256" key="9">
    <source>
        <dbReference type="ARBA" id="ARBA00023136"/>
    </source>
</evidence>
<dbReference type="PROSITE" id="PS52015">
    <property type="entry name" value="TONB_CTD"/>
    <property type="match status" value="3"/>
</dbReference>
<evidence type="ECO:0000256" key="1">
    <source>
        <dbReference type="ARBA" id="ARBA00004383"/>
    </source>
</evidence>
<dbReference type="PANTHER" id="PTHR33446:SF2">
    <property type="entry name" value="PROTEIN TONB"/>
    <property type="match status" value="1"/>
</dbReference>
<keyword evidence="5" id="KW-0997">Cell inner membrane</keyword>
<keyword evidence="4" id="KW-1003">Cell membrane</keyword>
<feature type="transmembrane region" description="Helical" evidence="10">
    <location>
        <begin position="7"/>
        <end position="25"/>
    </location>
</feature>
<keyword evidence="3" id="KW-0813">Transport</keyword>
<evidence type="ECO:0000256" key="2">
    <source>
        <dbReference type="ARBA" id="ARBA00006555"/>
    </source>
</evidence>
<keyword evidence="9 10" id="KW-0472">Membrane</keyword>
<dbReference type="InterPro" id="IPR008756">
    <property type="entry name" value="Peptidase_M56"/>
</dbReference>
<keyword evidence="8 10" id="KW-1133">Transmembrane helix</keyword>
<evidence type="ECO:0000256" key="3">
    <source>
        <dbReference type="ARBA" id="ARBA00022448"/>
    </source>
</evidence>
<dbReference type="InterPro" id="IPR006260">
    <property type="entry name" value="TonB/TolA_C"/>
</dbReference>
<evidence type="ECO:0000256" key="5">
    <source>
        <dbReference type="ARBA" id="ARBA00022519"/>
    </source>
</evidence>
<keyword evidence="6 10" id="KW-0812">Transmembrane</keyword>
<dbReference type="Gene3D" id="3.30.1150.10">
    <property type="match status" value="4"/>
</dbReference>
<dbReference type="AlphaFoldDB" id="A0A1N7Q1F6"/>
<dbReference type="InterPro" id="IPR037682">
    <property type="entry name" value="TonB_C"/>
</dbReference>
<dbReference type="EMBL" id="FTOP01000024">
    <property type="protein sequence ID" value="SIT16427.1"/>
    <property type="molecule type" value="Genomic_DNA"/>
</dbReference>
<dbReference type="Proteomes" id="UP000186026">
    <property type="component" value="Unassembled WGS sequence"/>
</dbReference>
<keyword evidence="7" id="KW-0653">Protein transport</keyword>
<dbReference type="CDD" id="cd07341">
    <property type="entry name" value="M56_BlaR1_MecR1_like"/>
    <property type="match status" value="1"/>
</dbReference>
<feature type="transmembrane region" description="Helical" evidence="10">
    <location>
        <begin position="285"/>
        <end position="304"/>
    </location>
</feature>
<dbReference type="GO" id="GO:0015031">
    <property type="term" value="P:protein transport"/>
    <property type="evidence" value="ECO:0007669"/>
    <property type="project" value="UniProtKB-KW"/>
</dbReference>
<dbReference type="SUPFAM" id="SSF74653">
    <property type="entry name" value="TolA/TonB C-terminal domain"/>
    <property type="match status" value="3"/>
</dbReference>
<dbReference type="InterPro" id="IPR051045">
    <property type="entry name" value="TonB-dependent_transducer"/>
</dbReference>
<dbReference type="PANTHER" id="PTHR33446">
    <property type="entry name" value="PROTEIN TONB-RELATED"/>
    <property type="match status" value="1"/>
</dbReference>
<feature type="transmembrane region" description="Helical" evidence="10">
    <location>
        <begin position="108"/>
        <end position="126"/>
    </location>
</feature>
<evidence type="ECO:0000256" key="10">
    <source>
        <dbReference type="SAM" id="Phobius"/>
    </source>
</evidence>
<feature type="transmembrane region" description="Helical" evidence="10">
    <location>
        <begin position="201"/>
        <end position="219"/>
    </location>
</feature>
<dbReference type="Pfam" id="PF03544">
    <property type="entry name" value="TonB_C"/>
    <property type="match status" value="3"/>
</dbReference>
<comment type="similarity">
    <text evidence="2">Belongs to the TonB family.</text>
</comment>
<dbReference type="GO" id="GO:0098797">
    <property type="term" value="C:plasma membrane protein complex"/>
    <property type="evidence" value="ECO:0007669"/>
    <property type="project" value="TreeGrafter"/>
</dbReference>
<dbReference type="GO" id="GO:0031992">
    <property type="term" value="F:energy transducer activity"/>
    <property type="evidence" value="ECO:0007669"/>
    <property type="project" value="TreeGrafter"/>
</dbReference>
<reference evidence="13" key="1">
    <citation type="submission" date="2017-01" db="EMBL/GenBank/DDBJ databases">
        <authorList>
            <person name="Varghese N."/>
            <person name="Submissions S."/>
        </authorList>
    </citation>
    <scope>NUCLEOTIDE SEQUENCE [LARGE SCALE GENOMIC DNA]</scope>
    <source>
        <strain evidence="13">DSM 46698</strain>
    </source>
</reference>
<dbReference type="RefSeq" id="WP_076503037.1">
    <property type="nucleotide sequence ID" value="NZ_FTOP01000024.1"/>
</dbReference>
<name>A0A1N7Q1F6_9BACT</name>
<proteinExistence type="inferred from homology"/>
<evidence type="ECO:0000259" key="11">
    <source>
        <dbReference type="PROSITE" id="PS52015"/>
    </source>
</evidence>